<proteinExistence type="predicted"/>
<protein>
    <submittedName>
        <fullName evidence="2">DUF2850 domain-containing protein</fullName>
    </submittedName>
</protein>
<reference evidence="2" key="1">
    <citation type="submission" date="2022-02" db="EMBL/GenBank/DDBJ databases">
        <title>Vibrio sp. nov., a new bacterium isolated from Bohai sea, China.</title>
        <authorList>
            <person name="Yuan Y."/>
        </authorList>
    </citation>
    <scope>NUCLEOTIDE SEQUENCE</scope>
    <source>
        <strain evidence="2">DBSS07</strain>
    </source>
</reference>
<accession>A0A9X3CB25</accession>
<dbReference type="RefSeq" id="WP_265686143.1">
    <property type="nucleotide sequence ID" value="NZ_JAKRRX010000002.1"/>
</dbReference>
<dbReference type="Proteomes" id="UP001155586">
    <property type="component" value="Unassembled WGS sequence"/>
</dbReference>
<dbReference type="EMBL" id="JAKRRX010000002">
    <property type="protein sequence ID" value="MCW8332356.1"/>
    <property type="molecule type" value="Genomic_DNA"/>
</dbReference>
<keyword evidence="1" id="KW-0812">Transmembrane</keyword>
<keyword evidence="3" id="KW-1185">Reference proteome</keyword>
<name>A0A9X3CB25_9VIBR</name>
<organism evidence="2 3">
    <name type="scientific">Vibrio paucivorans</name>
    <dbReference type="NCBI Taxonomy" id="2829489"/>
    <lineage>
        <taxon>Bacteria</taxon>
        <taxon>Pseudomonadati</taxon>
        <taxon>Pseudomonadota</taxon>
        <taxon>Gammaproteobacteria</taxon>
        <taxon>Vibrionales</taxon>
        <taxon>Vibrionaceae</taxon>
        <taxon>Vibrio</taxon>
    </lineage>
</organism>
<evidence type="ECO:0000313" key="3">
    <source>
        <dbReference type="Proteomes" id="UP001155586"/>
    </source>
</evidence>
<gene>
    <name evidence="2" type="ORF">MD483_00715</name>
</gene>
<sequence>MAGSASDKRTPKSKKRWLEISVLAAIVVVLGLMLATFTSLYDKISQSFWPPQESVYGTWVEQDVAGYAAQEIIIGAEGIFIQGGVVSTEFVFDGKFLSFTTGEGSFKYEMLNEQYTEMKLATDAYYQPTFRLLEKHKNNLR</sequence>
<keyword evidence="1" id="KW-0472">Membrane</keyword>
<evidence type="ECO:0000256" key="1">
    <source>
        <dbReference type="SAM" id="Phobius"/>
    </source>
</evidence>
<dbReference type="Pfam" id="PF11012">
    <property type="entry name" value="DUF2850"/>
    <property type="match status" value="1"/>
</dbReference>
<keyword evidence="1" id="KW-1133">Transmembrane helix</keyword>
<comment type="caution">
    <text evidence="2">The sequence shown here is derived from an EMBL/GenBank/DDBJ whole genome shotgun (WGS) entry which is preliminary data.</text>
</comment>
<feature type="transmembrane region" description="Helical" evidence="1">
    <location>
        <begin position="20"/>
        <end position="41"/>
    </location>
</feature>
<dbReference type="InterPro" id="IPR021271">
    <property type="entry name" value="DUF2850"/>
</dbReference>
<dbReference type="AlphaFoldDB" id="A0A9X3CB25"/>
<evidence type="ECO:0000313" key="2">
    <source>
        <dbReference type="EMBL" id="MCW8332356.1"/>
    </source>
</evidence>